<dbReference type="GO" id="GO:0008380">
    <property type="term" value="P:RNA splicing"/>
    <property type="evidence" value="ECO:0007669"/>
    <property type="project" value="UniProtKB-KW"/>
</dbReference>
<dbReference type="InterPro" id="IPR020892">
    <property type="entry name" value="Cyclophilin-type_PPIase_CS"/>
</dbReference>
<dbReference type="Pfam" id="PF00160">
    <property type="entry name" value="Pro_isomerase"/>
    <property type="match status" value="1"/>
</dbReference>
<dbReference type="PROSITE" id="PS50072">
    <property type="entry name" value="CSA_PPIASE_2"/>
    <property type="match status" value="1"/>
</dbReference>
<evidence type="ECO:0000256" key="6">
    <source>
        <dbReference type="ARBA" id="ARBA00022728"/>
    </source>
</evidence>
<dbReference type="GO" id="GO:0003755">
    <property type="term" value="F:peptidyl-prolyl cis-trans isomerase activity"/>
    <property type="evidence" value="ECO:0007669"/>
    <property type="project" value="UniProtKB-KW"/>
</dbReference>
<keyword evidence="5" id="KW-0507">mRNA processing</keyword>
<dbReference type="Proteomes" id="UP001224775">
    <property type="component" value="Unassembled WGS sequence"/>
</dbReference>
<sequence length="555" mass="62519">QAKRQKTIHLRSHPKSQVVTLVPSTIINTAKMNSTLATKAYLTISYGETPLGTLRLTLRPDIVPRTVENFVHFLTSPRGYRNSTFHRIIPKFMAQAGDFINHDGTGSISIYGQSFADENFHLSHSQRGTLSMANSGKDTNGCQFFISFCPTAHLDGKHVVFGYVDWRDDGESADVLDKLERVRTDRRNGDRPLERVQIVDCGILDENNNKATSSLRQKDNTTTATTEGEKKLAGEAKKNKLLQAYGDKKPAPAADSDEIDLDEEDEQEEDKIDNNSTKDAGEIDLDDENDEQPVTGENSDQQPAAEDPQVQNNKVSSKKAALQKRLANLRTKINQSRTLNRREVHAEATRMGTEEANLKERKRQNKQDRHSKQSEYEKYVVGKLQSAGGDDIQASADSKAEQKRLASLSQPAIDSIRQMNARSEKKERSQCGVNDYYNPEGQYSNYERNLKAIRHRGAESATTTDSYDPTIVSYANSNDATSASKVSERDGAKRLANEMKRRVEKKINKKRKVEFDETDVSYINDRNKKFNQKIGRNFDEHTAEIRQNLERGTAL</sequence>
<keyword evidence="10" id="KW-0539">Nucleus</keyword>
<dbReference type="Pfam" id="PF08231">
    <property type="entry name" value="SYF2"/>
    <property type="match status" value="1"/>
</dbReference>
<dbReference type="GO" id="GO:0006457">
    <property type="term" value="P:protein folding"/>
    <property type="evidence" value="ECO:0007669"/>
    <property type="project" value="InterPro"/>
</dbReference>
<dbReference type="InterPro" id="IPR013260">
    <property type="entry name" value="mRNA_splic_SYF2"/>
</dbReference>
<keyword evidence="14" id="KW-1185">Reference proteome</keyword>
<dbReference type="PROSITE" id="PS00170">
    <property type="entry name" value="CSA_PPIASE_1"/>
    <property type="match status" value="1"/>
</dbReference>
<dbReference type="EC" id="5.2.1.8" evidence="4"/>
<evidence type="ECO:0000256" key="5">
    <source>
        <dbReference type="ARBA" id="ARBA00022664"/>
    </source>
</evidence>
<keyword evidence="8" id="KW-0508">mRNA splicing</keyword>
<feature type="region of interest" description="Disordered" evidence="11">
    <location>
        <begin position="210"/>
        <end position="377"/>
    </location>
</feature>
<keyword evidence="6" id="KW-0747">Spliceosome</keyword>
<evidence type="ECO:0000256" key="9">
    <source>
        <dbReference type="ARBA" id="ARBA00023235"/>
    </source>
</evidence>
<evidence type="ECO:0000256" key="8">
    <source>
        <dbReference type="ARBA" id="ARBA00023187"/>
    </source>
</evidence>
<evidence type="ECO:0000256" key="3">
    <source>
        <dbReference type="ARBA" id="ARBA00010028"/>
    </source>
</evidence>
<feature type="domain" description="PPIase cyclophilin-type" evidence="12">
    <location>
        <begin position="41"/>
        <end position="203"/>
    </location>
</feature>
<comment type="caution">
    <text evidence="13">The sequence shown here is derived from an EMBL/GenBank/DDBJ whole genome shotgun (WGS) entry which is preliminary data.</text>
</comment>
<dbReference type="PANTHER" id="PTHR11071">
    <property type="entry name" value="PEPTIDYL-PROLYL CIS-TRANS ISOMERASE"/>
    <property type="match status" value="1"/>
</dbReference>
<reference evidence="13" key="1">
    <citation type="submission" date="2023-06" db="EMBL/GenBank/DDBJ databases">
        <title>Survivors Of The Sea: Transcriptome response of Skeletonema marinoi to long-term dormancy.</title>
        <authorList>
            <person name="Pinder M.I.M."/>
            <person name="Kourtchenko O."/>
            <person name="Robertson E.K."/>
            <person name="Larsson T."/>
            <person name="Maumus F."/>
            <person name="Osuna-Cruz C.M."/>
            <person name="Vancaester E."/>
            <person name="Stenow R."/>
            <person name="Vandepoele K."/>
            <person name="Ploug H."/>
            <person name="Bruchert V."/>
            <person name="Godhe A."/>
            <person name="Topel M."/>
        </authorList>
    </citation>
    <scope>NUCLEOTIDE SEQUENCE</scope>
    <source>
        <strain evidence="13">R05AC</strain>
    </source>
</reference>
<dbReference type="PRINTS" id="PR00153">
    <property type="entry name" value="CSAPPISMRASE"/>
</dbReference>
<dbReference type="PANTHER" id="PTHR11071:SF561">
    <property type="entry name" value="PEPTIDYL-PROLYL CIS-TRANS ISOMERASE D-RELATED"/>
    <property type="match status" value="1"/>
</dbReference>
<dbReference type="FunFam" id="2.40.100.10:FF:000025">
    <property type="entry name" value="Peptidyl-prolyl cis-trans isomerase CYP19-2"/>
    <property type="match status" value="1"/>
</dbReference>
<feature type="compositionally biased region" description="Polar residues" evidence="11">
    <location>
        <begin position="210"/>
        <end position="226"/>
    </location>
</feature>
<dbReference type="InterPro" id="IPR002130">
    <property type="entry name" value="Cyclophilin-type_PPIase_dom"/>
</dbReference>
<evidence type="ECO:0000313" key="13">
    <source>
        <dbReference type="EMBL" id="KAK1748508.1"/>
    </source>
</evidence>
<keyword evidence="9 13" id="KW-0413">Isomerase</keyword>
<keyword evidence="7" id="KW-0697">Rotamase</keyword>
<comment type="similarity">
    <text evidence="3">Belongs to the SYF2 family.</text>
</comment>
<protein>
    <recommendedName>
        <fullName evidence="4">peptidylprolyl isomerase</fullName>
        <ecNumber evidence="4">5.2.1.8</ecNumber>
    </recommendedName>
</protein>
<evidence type="ECO:0000313" key="14">
    <source>
        <dbReference type="Proteomes" id="UP001224775"/>
    </source>
</evidence>
<feature type="compositionally biased region" description="Acidic residues" evidence="11">
    <location>
        <begin position="255"/>
        <end position="271"/>
    </location>
</feature>
<feature type="compositionally biased region" description="Basic and acidic residues" evidence="11">
    <location>
        <begin position="227"/>
        <end position="238"/>
    </location>
</feature>
<comment type="subcellular location">
    <subcellularLocation>
        <location evidence="2">Nucleus</location>
    </subcellularLocation>
</comment>
<name>A0AAD8YLD0_9STRA</name>
<dbReference type="AlphaFoldDB" id="A0AAD8YLD0"/>
<dbReference type="GO" id="GO:0005737">
    <property type="term" value="C:cytoplasm"/>
    <property type="evidence" value="ECO:0007669"/>
    <property type="project" value="TreeGrafter"/>
</dbReference>
<proteinExistence type="inferred from homology"/>
<dbReference type="GO" id="GO:0016018">
    <property type="term" value="F:cyclosporin A binding"/>
    <property type="evidence" value="ECO:0007669"/>
    <property type="project" value="TreeGrafter"/>
</dbReference>
<accession>A0AAD8YLD0</accession>
<feature type="non-terminal residue" evidence="13">
    <location>
        <position position="1"/>
    </location>
</feature>
<feature type="region of interest" description="Disordered" evidence="11">
    <location>
        <begin position="389"/>
        <end position="410"/>
    </location>
</feature>
<evidence type="ECO:0000259" key="12">
    <source>
        <dbReference type="PROSITE" id="PS50072"/>
    </source>
</evidence>
<evidence type="ECO:0000256" key="1">
    <source>
        <dbReference type="ARBA" id="ARBA00000971"/>
    </source>
</evidence>
<evidence type="ECO:0000256" key="11">
    <source>
        <dbReference type="SAM" id="MobiDB-lite"/>
    </source>
</evidence>
<evidence type="ECO:0000256" key="10">
    <source>
        <dbReference type="ARBA" id="ARBA00023242"/>
    </source>
</evidence>
<feature type="compositionally biased region" description="Acidic residues" evidence="11">
    <location>
        <begin position="282"/>
        <end position="291"/>
    </location>
</feature>
<dbReference type="SUPFAM" id="SSF50891">
    <property type="entry name" value="Cyclophilin-like"/>
    <property type="match status" value="1"/>
</dbReference>
<evidence type="ECO:0000256" key="2">
    <source>
        <dbReference type="ARBA" id="ARBA00004123"/>
    </source>
</evidence>
<gene>
    <name evidence="13" type="ORF">QTG54_000447</name>
</gene>
<organism evidence="13 14">
    <name type="scientific">Skeletonema marinoi</name>
    <dbReference type="NCBI Taxonomy" id="267567"/>
    <lineage>
        <taxon>Eukaryota</taxon>
        <taxon>Sar</taxon>
        <taxon>Stramenopiles</taxon>
        <taxon>Ochrophyta</taxon>
        <taxon>Bacillariophyta</taxon>
        <taxon>Coscinodiscophyceae</taxon>
        <taxon>Thalassiosirophycidae</taxon>
        <taxon>Thalassiosirales</taxon>
        <taxon>Skeletonemataceae</taxon>
        <taxon>Skeletonema</taxon>
        <taxon>Skeletonema marinoi-dohrnii complex</taxon>
    </lineage>
</organism>
<dbReference type="Gene3D" id="2.40.100.10">
    <property type="entry name" value="Cyclophilin-like"/>
    <property type="match status" value="1"/>
</dbReference>
<dbReference type="InterPro" id="IPR029000">
    <property type="entry name" value="Cyclophilin-like_dom_sf"/>
</dbReference>
<feature type="compositionally biased region" description="Basic and acidic residues" evidence="11">
    <location>
        <begin position="340"/>
        <end position="377"/>
    </location>
</feature>
<evidence type="ECO:0000256" key="7">
    <source>
        <dbReference type="ARBA" id="ARBA00023110"/>
    </source>
</evidence>
<dbReference type="GO" id="GO:0005681">
    <property type="term" value="C:spliceosomal complex"/>
    <property type="evidence" value="ECO:0007669"/>
    <property type="project" value="UniProtKB-KW"/>
</dbReference>
<evidence type="ECO:0000256" key="4">
    <source>
        <dbReference type="ARBA" id="ARBA00013194"/>
    </source>
</evidence>
<comment type="catalytic activity">
    <reaction evidence="1">
        <text>[protein]-peptidylproline (omega=180) = [protein]-peptidylproline (omega=0)</text>
        <dbReference type="Rhea" id="RHEA:16237"/>
        <dbReference type="Rhea" id="RHEA-COMP:10747"/>
        <dbReference type="Rhea" id="RHEA-COMP:10748"/>
        <dbReference type="ChEBI" id="CHEBI:83833"/>
        <dbReference type="ChEBI" id="CHEBI:83834"/>
        <dbReference type="EC" id="5.2.1.8"/>
    </reaction>
</comment>
<dbReference type="EMBL" id="JATAAI010000001">
    <property type="protein sequence ID" value="KAK1748508.1"/>
    <property type="molecule type" value="Genomic_DNA"/>
</dbReference>
<dbReference type="GO" id="GO:0006397">
    <property type="term" value="P:mRNA processing"/>
    <property type="evidence" value="ECO:0007669"/>
    <property type="project" value="UniProtKB-KW"/>
</dbReference>